<accession>A0A9Q8SJK2</accession>
<dbReference type="RefSeq" id="XP_049140131.1">
    <property type="nucleotide sequence ID" value="XM_049282988.1"/>
</dbReference>
<protein>
    <submittedName>
        <fullName evidence="2">Uncharacterized protein</fullName>
    </submittedName>
</protein>
<gene>
    <name evidence="2" type="ORF">CLUP02_03971</name>
</gene>
<name>A0A9Q8SJK2_9PEZI</name>
<reference evidence="2" key="1">
    <citation type="journal article" date="2021" name="Mol. Plant Microbe Interact.">
        <title>Complete Genome Sequence of the Plant-Pathogenic Fungus Colletotrichum lupini.</title>
        <authorList>
            <person name="Baroncelli R."/>
            <person name="Pensec F."/>
            <person name="Da Lio D."/>
            <person name="Boufleur T."/>
            <person name="Vicente I."/>
            <person name="Sarrocco S."/>
            <person name="Picot A."/>
            <person name="Baraldi E."/>
            <person name="Sukno S."/>
            <person name="Thon M."/>
            <person name="Le Floch G."/>
        </authorList>
    </citation>
    <scope>NUCLEOTIDE SEQUENCE</scope>
    <source>
        <strain evidence="2">IMI 504893</strain>
    </source>
</reference>
<evidence type="ECO:0000256" key="1">
    <source>
        <dbReference type="SAM" id="MobiDB-lite"/>
    </source>
</evidence>
<keyword evidence="3" id="KW-1185">Reference proteome</keyword>
<sequence length="107" mass="12028">MQHPTRTIVRRNGNDPRPRIKQLIGTNASSPTLKHLPYPSQKAPGGWGKISVRCVETWRRAGGRRPCCCRSSKGKAMQVGEKEDRGLFSPSMVPTIFSPTIWMDPRK</sequence>
<feature type="region of interest" description="Disordered" evidence="1">
    <location>
        <begin position="1"/>
        <end position="20"/>
    </location>
</feature>
<evidence type="ECO:0000313" key="2">
    <source>
        <dbReference type="EMBL" id="UQC78494.1"/>
    </source>
</evidence>
<dbReference type="AlphaFoldDB" id="A0A9Q8SJK2"/>
<organism evidence="2 3">
    <name type="scientific">Colletotrichum lupini</name>
    <dbReference type="NCBI Taxonomy" id="145971"/>
    <lineage>
        <taxon>Eukaryota</taxon>
        <taxon>Fungi</taxon>
        <taxon>Dikarya</taxon>
        <taxon>Ascomycota</taxon>
        <taxon>Pezizomycotina</taxon>
        <taxon>Sordariomycetes</taxon>
        <taxon>Hypocreomycetidae</taxon>
        <taxon>Glomerellales</taxon>
        <taxon>Glomerellaceae</taxon>
        <taxon>Colletotrichum</taxon>
        <taxon>Colletotrichum acutatum species complex</taxon>
    </lineage>
</organism>
<dbReference type="KEGG" id="clup:CLUP02_03971"/>
<proteinExistence type="predicted"/>
<evidence type="ECO:0000313" key="3">
    <source>
        <dbReference type="Proteomes" id="UP000830671"/>
    </source>
</evidence>
<dbReference type="Proteomes" id="UP000830671">
    <property type="component" value="Chromosome 2"/>
</dbReference>
<dbReference type="GeneID" id="73337998"/>
<dbReference type="EMBL" id="CP019474">
    <property type="protein sequence ID" value="UQC78494.1"/>
    <property type="molecule type" value="Genomic_DNA"/>
</dbReference>
<feature type="region of interest" description="Disordered" evidence="1">
    <location>
        <begin position="70"/>
        <end position="91"/>
    </location>
</feature>